<accession>A0A9D5LYS2</accession>
<keyword evidence="1" id="KW-1133">Transmembrane helix</keyword>
<feature type="transmembrane region" description="Helical" evidence="1">
    <location>
        <begin position="41"/>
        <end position="65"/>
    </location>
</feature>
<evidence type="ECO:0000256" key="1">
    <source>
        <dbReference type="SAM" id="Phobius"/>
    </source>
</evidence>
<protein>
    <submittedName>
        <fullName evidence="2">ECF transporter S component</fullName>
    </submittedName>
</protein>
<reference evidence="2" key="1">
    <citation type="submission" date="2020-10" db="EMBL/GenBank/DDBJ databases">
        <title>ChiBAC.</title>
        <authorList>
            <person name="Zenner C."/>
            <person name="Hitch T.C.A."/>
            <person name="Clavel T."/>
        </authorList>
    </citation>
    <scope>NUCLEOTIDE SEQUENCE</scope>
    <source>
        <strain evidence="2">DSM 107454</strain>
    </source>
</reference>
<dbReference type="RefSeq" id="WP_226393036.1">
    <property type="nucleotide sequence ID" value="NZ_JADCKB010000016.1"/>
</dbReference>
<feature type="transmembrane region" description="Helical" evidence="1">
    <location>
        <begin position="77"/>
        <end position="94"/>
    </location>
</feature>
<keyword evidence="3" id="KW-1185">Reference proteome</keyword>
<dbReference type="Proteomes" id="UP000806542">
    <property type="component" value="Unassembled WGS sequence"/>
</dbReference>
<gene>
    <name evidence="2" type="ORF">INF28_08440</name>
</gene>
<dbReference type="InterPro" id="IPR024529">
    <property type="entry name" value="ECF_trnsprt_substrate-spec"/>
</dbReference>
<feature type="transmembrane region" description="Helical" evidence="1">
    <location>
        <begin position="136"/>
        <end position="163"/>
    </location>
</feature>
<dbReference type="EMBL" id="JADCKB010000016">
    <property type="protein sequence ID" value="MBE5040486.1"/>
    <property type="molecule type" value="Genomic_DNA"/>
</dbReference>
<name>A0A9D5LYS2_9FIRM</name>
<comment type="caution">
    <text evidence="2">The sequence shown here is derived from an EMBL/GenBank/DDBJ whole genome shotgun (WGS) entry which is preliminary data.</text>
</comment>
<dbReference type="Gene3D" id="1.10.1760.20">
    <property type="match status" value="1"/>
</dbReference>
<evidence type="ECO:0000313" key="3">
    <source>
        <dbReference type="Proteomes" id="UP000806542"/>
    </source>
</evidence>
<sequence length="173" mass="18237">MKVKKLTFTALFAAAGVLLPQIFHFIGGAAAGGVFLPMHFPVLLAGLLLGPWAGAAVGFLCPVLSCLMTGMPAAAKLPFMIIELLGYGIMAGLTSKIWRWNLYFCLLSAMAAGRLLNAVALEICGQLLHLNVPAAVSVWTAVLTGIPGIVVQIVLIPFIVAVFRKAVSGYDRT</sequence>
<keyword evidence="1" id="KW-0472">Membrane</keyword>
<proteinExistence type="predicted"/>
<evidence type="ECO:0000313" key="2">
    <source>
        <dbReference type="EMBL" id="MBE5040486.1"/>
    </source>
</evidence>
<dbReference type="GO" id="GO:0022857">
    <property type="term" value="F:transmembrane transporter activity"/>
    <property type="evidence" value="ECO:0007669"/>
    <property type="project" value="InterPro"/>
</dbReference>
<keyword evidence="1" id="KW-0812">Transmembrane</keyword>
<organism evidence="2 3">
    <name type="scientific">Ructibacterium gallinarum</name>
    <dbReference type="NCBI Taxonomy" id="2779355"/>
    <lineage>
        <taxon>Bacteria</taxon>
        <taxon>Bacillati</taxon>
        <taxon>Bacillota</taxon>
        <taxon>Clostridia</taxon>
        <taxon>Eubacteriales</taxon>
        <taxon>Oscillospiraceae</taxon>
        <taxon>Ructibacterium</taxon>
    </lineage>
</organism>
<dbReference type="AlphaFoldDB" id="A0A9D5LYS2"/>
<dbReference type="Pfam" id="PF12822">
    <property type="entry name" value="ECF_trnsprt"/>
    <property type="match status" value="1"/>
</dbReference>